<accession>A0ABW1RWW8</accession>
<keyword evidence="3" id="KW-1185">Reference proteome</keyword>
<protein>
    <submittedName>
        <fullName evidence="2">Uncharacterized protein</fullName>
    </submittedName>
</protein>
<proteinExistence type="predicted"/>
<name>A0ABW1RWW8_9LACO</name>
<keyword evidence="1" id="KW-1133">Transmembrane helix</keyword>
<feature type="transmembrane region" description="Helical" evidence="1">
    <location>
        <begin position="34"/>
        <end position="60"/>
    </location>
</feature>
<reference evidence="3" key="1">
    <citation type="journal article" date="2019" name="Int. J. Syst. Evol. Microbiol.">
        <title>The Global Catalogue of Microorganisms (GCM) 10K type strain sequencing project: providing services to taxonomists for standard genome sequencing and annotation.</title>
        <authorList>
            <consortium name="The Broad Institute Genomics Platform"/>
            <consortium name="The Broad Institute Genome Sequencing Center for Infectious Disease"/>
            <person name="Wu L."/>
            <person name="Ma J."/>
        </authorList>
    </citation>
    <scope>NUCLEOTIDE SEQUENCE [LARGE SCALE GENOMIC DNA]</scope>
    <source>
        <strain evidence="3">CCM 8933</strain>
    </source>
</reference>
<dbReference type="EMBL" id="JBHSSC010000005">
    <property type="protein sequence ID" value="MFC6179948.1"/>
    <property type="molecule type" value="Genomic_DNA"/>
</dbReference>
<gene>
    <name evidence="2" type="ORF">ACFP5Y_01640</name>
</gene>
<sequence length="61" mass="7037">MIFLGLMVIIAMIICWTLLVICRRHQAHWGWQLLWGTLALVLTLVSLAWLYIIIGIFIVAD</sequence>
<dbReference type="RefSeq" id="WP_137628123.1">
    <property type="nucleotide sequence ID" value="NZ_BJDJ01000006.1"/>
</dbReference>
<feature type="transmembrane region" description="Helical" evidence="1">
    <location>
        <begin position="6"/>
        <end position="22"/>
    </location>
</feature>
<comment type="caution">
    <text evidence="2">The sequence shown here is derived from an EMBL/GenBank/DDBJ whole genome shotgun (WGS) entry which is preliminary data.</text>
</comment>
<organism evidence="2 3">
    <name type="scientific">Lactiplantibacillus daowaiensis</name>
    <dbReference type="NCBI Taxonomy" id="2559918"/>
    <lineage>
        <taxon>Bacteria</taxon>
        <taxon>Bacillati</taxon>
        <taxon>Bacillota</taxon>
        <taxon>Bacilli</taxon>
        <taxon>Lactobacillales</taxon>
        <taxon>Lactobacillaceae</taxon>
        <taxon>Lactiplantibacillus</taxon>
    </lineage>
</organism>
<dbReference type="Proteomes" id="UP001596282">
    <property type="component" value="Unassembled WGS sequence"/>
</dbReference>
<evidence type="ECO:0000313" key="2">
    <source>
        <dbReference type="EMBL" id="MFC6179948.1"/>
    </source>
</evidence>
<keyword evidence="1" id="KW-0812">Transmembrane</keyword>
<evidence type="ECO:0000256" key="1">
    <source>
        <dbReference type="SAM" id="Phobius"/>
    </source>
</evidence>
<keyword evidence="1" id="KW-0472">Membrane</keyword>
<evidence type="ECO:0000313" key="3">
    <source>
        <dbReference type="Proteomes" id="UP001596282"/>
    </source>
</evidence>